<evidence type="ECO:0000259" key="4">
    <source>
        <dbReference type="PROSITE" id="PS50930"/>
    </source>
</evidence>
<dbReference type="Gene3D" id="2.40.50.1020">
    <property type="entry name" value="LytTr DNA-binding domain"/>
    <property type="match status" value="1"/>
</dbReference>
<keyword evidence="6" id="KW-1185">Reference proteome</keyword>
<dbReference type="SMART" id="SM00448">
    <property type="entry name" value="REC"/>
    <property type="match status" value="1"/>
</dbReference>
<dbReference type="Proteomes" id="UP000287470">
    <property type="component" value="Unassembled WGS sequence"/>
</dbReference>
<dbReference type="InterPro" id="IPR007492">
    <property type="entry name" value="LytTR_DNA-bd_dom"/>
</dbReference>
<accession>A0A430FRA8</accession>
<evidence type="ECO:0000259" key="3">
    <source>
        <dbReference type="PROSITE" id="PS50110"/>
    </source>
</evidence>
<dbReference type="RefSeq" id="WP_125968564.1">
    <property type="nucleotide sequence ID" value="NZ_QXGK01000012.1"/>
</dbReference>
<dbReference type="PROSITE" id="PS50930">
    <property type="entry name" value="HTH_LYTTR"/>
    <property type="match status" value="1"/>
</dbReference>
<dbReference type="Pfam" id="PF04397">
    <property type="entry name" value="LytTR"/>
    <property type="match status" value="1"/>
</dbReference>
<reference evidence="5 6" key="1">
    <citation type="submission" date="2018-09" db="EMBL/GenBank/DDBJ databases">
        <title>Characterization of the phylogenetic diversity of five novel species belonging to the genus Bifidobacterium.</title>
        <authorList>
            <person name="Lugli G.A."/>
            <person name="Duranti S."/>
            <person name="Milani C."/>
        </authorList>
    </citation>
    <scope>NUCLEOTIDE SEQUENCE [LARGE SCALE GENOMIC DNA]</scope>
    <source>
        <strain evidence="5 6">2033B</strain>
    </source>
</reference>
<gene>
    <name evidence="5" type="ORF">D2E24_1295</name>
</gene>
<dbReference type="Gene3D" id="3.40.50.2300">
    <property type="match status" value="1"/>
</dbReference>
<dbReference type="CDD" id="cd00156">
    <property type="entry name" value="REC"/>
    <property type="match status" value="1"/>
</dbReference>
<dbReference type="InterPro" id="IPR001789">
    <property type="entry name" value="Sig_transdc_resp-reg_receiver"/>
</dbReference>
<evidence type="ECO:0000313" key="6">
    <source>
        <dbReference type="Proteomes" id="UP000287470"/>
    </source>
</evidence>
<evidence type="ECO:0000256" key="2">
    <source>
        <dbReference type="SAM" id="MobiDB-lite"/>
    </source>
</evidence>
<dbReference type="OrthoDB" id="9788600at2"/>
<dbReference type="AlphaFoldDB" id="A0A430FRA8"/>
<dbReference type="PROSITE" id="PS50110">
    <property type="entry name" value="RESPONSE_REGULATORY"/>
    <property type="match status" value="1"/>
</dbReference>
<organism evidence="5 6">
    <name type="scientific">Bifidobacterium samirii</name>
    <dbReference type="NCBI Taxonomy" id="2306974"/>
    <lineage>
        <taxon>Bacteria</taxon>
        <taxon>Bacillati</taxon>
        <taxon>Actinomycetota</taxon>
        <taxon>Actinomycetes</taxon>
        <taxon>Bifidobacteriales</taxon>
        <taxon>Bifidobacteriaceae</taxon>
        <taxon>Bifidobacterium</taxon>
    </lineage>
</organism>
<feature type="region of interest" description="Disordered" evidence="2">
    <location>
        <begin position="348"/>
        <end position="367"/>
    </location>
</feature>
<feature type="compositionally biased region" description="Low complexity" evidence="2">
    <location>
        <begin position="348"/>
        <end position="360"/>
    </location>
</feature>
<dbReference type="GO" id="GO:0003677">
    <property type="term" value="F:DNA binding"/>
    <property type="evidence" value="ECO:0007669"/>
    <property type="project" value="UniProtKB-KW"/>
</dbReference>
<keyword evidence="1" id="KW-0597">Phosphoprotein</keyword>
<dbReference type="SMART" id="SM00850">
    <property type="entry name" value="LytTR"/>
    <property type="match status" value="1"/>
</dbReference>
<comment type="caution">
    <text evidence="5">The sequence shown here is derived from an EMBL/GenBank/DDBJ whole genome shotgun (WGS) entry which is preliminary data.</text>
</comment>
<feature type="domain" description="Response regulatory" evidence="3">
    <location>
        <begin position="6"/>
        <end position="132"/>
    </location>
</feature>
<keyword evidence="5" id="KW-0238">DNA-binding</keyword>
<dbReference type="EMBL" id="QXGK01000012">
    <property type="protein sequence ID" value="RSX55391.1"/>
    <property type="molecule type" value="Genomic_DNA"/>
</dbReference>
<dbReference type="InterPro" id="IPR011006">
    <property type="entry name" value="CheY-like_superfamily"/>
</dbReference>
<dbReference type="SUPFAM" id="SSF52172">
    <property type="entry name" value="CheY-like"/>
    <property type="match status" value="1"/>
</dbReference>
<sequence length="367" mass="37817">MHPVLRCAIVDDVADHRDRLASSVASYCAARAIGCGIERFDSPAAFVAAFRAARFDVVFLDGYFDTLDSPDDARTTGMDAARWLRRHGFDVPVVFTTVSTDFAVAGYGVDAAGYLVKPFLQSELAVVLDKIVSRMPGVGAGAGGAATAGSAPPVPPSVIDLPIGAHDADLLRTRVLDAAAMAAIITPEPTDASVASVASVASGASGASVASAASSASAPTSVSDAQPVLRVDTERLAYCRADLHRVAFHDALDPARPAFSVRMSFSTLESALAGMPWFFVCARGYVVNLDCVAGLDGDAFVLSRGGVRVPVSRRRAAEARARYADHVFSMMRDDPPAAFASAAPPSAASAASAAPPSAASITSGSRP</sequence>
<evidence type="ECO:0000313" key="5">
    <source>
        <dbReference type="EMBL" id="RSX55391.1"/>
    </source>
</evidence>
<protein>
    <submittedName>
        <fullName evidence="5">DNA-binding response regulator</fullName>
    </submittedName>
</protein>
<feature type="domain" description="HTH LytTR-type" evidence="4">
    <location>
        <begin position="259"/>
        <end position="325"/>
    </location>
</feature>
<name>A0A430FRA8_9BIFI</name>
<dbReference type="Pfam" id="PF00072">
    <property type="entry name" value="Response_reg"/>
    <property type="match status" value="1"/>
</dbReference>
<evidence type="ECO:0000256" key="1">
    <source>
        <dbReference type="PROSITE-ProRule" id="PRU00169"/>
    </source>
</evidence>
<dbReference type="GO" id="GO:0000160">
    <property type="term" value="P:phosphorelay signal transduction system"/>
    <property type="evidence" value="ECO:0007669"/>
    <property type="project" value="InterPro"/>
</dbReference>
<feature type="modified residue" description="4-aspartylphosphate" evidence="1">
    <location>
        <position position="61"/>
    </location>
</feature>
<proteinExistence type="predicted"/>